<protein>
    <recommendedName>
        <fullName evidence="5 11">Transaldolase</fullName>
        <ecNumber evidence="5 11">2.2.1.2</ecNumber>
    </recommendedName>
</protein>
<dbReference type="FunFam" id="3.20.20.70:FF:000002">
    <property type="entry name" value="Transaldolase"/>
    <property type="match status" value="1"/>
</dbReference>
<dbReference type="CDD" id="cd00957">
    <property type="entry name" value="Transaldolase_TalAB"/>
    <property type="match status" value="1"/>
</dbReference>
<dbReference type="RefSeq" id="WP_080174603.1">
    <property type="nucleotide sequence ID" value="NZ_AP024855.1"/>
</dbReference>
<dbReference type="PROSITE" id="PS01054">
    <property type="entry name" value="TRANSALDOLASE_1"/>
    <property type="match status" value="1"/>
</dbReference>
<dbReference type="UniPathway" id="UPA00115">
    <property type="reaction ID" value="UER00414"/>
</dbReference>
<dbReference type="Gene3D" id="3.20.20.70">
    <property type="entry name" value="Aldolase class I"/>
    <property type="match status" value="1"/>
</dbReference>
<comment type="function">
    <text evidence="1 11 12">Transaldolase is important for the balance of metabolites in the pentose-phosphate pathway.</text>
</comment>
<comment type="similarity">
    <text evidence="4 11 12">Belongs to the transaldolase family. Type 1 subfamily.</text>
</comment>
<keyword evidence="7 11" id="KW-0808">Transferase</keyword>
<evidence type="ECO:0000256" key="11">
    <source>
        <dbReference type="HAMAP-Rule" id="MF_00492"/>
    </source>
</evidence>
<dbReference type="PANTHER" id="PTHR10683:SF18">
    <property type="entry name" value="TRANSALDOLASE"/>
    <property type="match status" value="1"/>
</dbReference>
<name>A0A1T4SUQ7_9GAMM</name>
<dbReference type="PANTHER" id="PTHR10683">
    <property type="entry name" value="TRANSALDOLASE"/>
    <property type="match status" value="1"/>
</dbReference>
<evidence type="ECO:0000256" key="2">
    <source>
        <dbReference type="ARBA" id="ARBA00004496"/>
    </source>
</evidence>
<keyword evidence="8 11" id="KW-0570">Pentose shunt</keyword>
<comment type="catalytic activity">
    <reaction evidence="10 11 12">
        <text>D-sedoheptulose 7-phosphate + D-glyceraldehyde 3-phosphate = D-erythrose 4-phosphate + beta-D-fructose 6-phosphate</text>
        <dbReference type="Rhea" id="RHEA:17053"/>
        <dbReference type="ChEBI" id="CHEBI:16897"/>
        <dbReference type="ChEBI" id="CHEBI:57483"/>
        <dbReference type="ChEBI" id="CHEBI:57634"/>
        <dbReference type="ChEBI" id="CHEBI:59776"/>
        <dbReference type="EC" id="2.2.1.2"/>
    </reaction>
</comment>
<dbReference type="NCBIfam" id="NF009001">
    <property type="entry name" value="PRK12346.1"/>
    <property type="match status" value="1"/>
</dbReference>
<evidence type="ECO:0000256" key="3">
    <source>
        <dbReference type="ARBA" id="ARBA00004857"/>
    </source>
</evidence>
<evidence type="ECO:0000256" key="8">
    <source>
        <dbReference type="ARBA" id="ARBA00023126"/>
    </source>
</evidence>
<dbReference type="AlphaFoldDB" id="A0A1T4SUQ7"/>
<dbReference type="EC" id="2.2.1.2" evidence="5 11"/>
<dbReference type="Proteomes" id="UP000191116">
    <property type="component" value="Unassembled WGS sequence"/>
</dbReference>
<keyword evidence="6 11" id="KW-0963">Cytoplasm</keyword>
<dbReference type="GO" id="GO:0004801">
    <property type="term" value="F:transaldolase activity"/>
    <property type="evidence" value="ECO:0007669"/>
    <property type="project" value="UniProtKB-UniRule"/>
</dbReference>
<evidence type="ECO:0000256" key="9">
    <source>
        <dbReference type="ARBA" id="ARBA00023270"/>
    </source>
</evidence>
<gene>
    <name evidence="11 13" type="primary">tal</name>
    <name evidence="13" type="ORF">CZ814_01772</name>
</gene>
<proteinExistence type="inferred from homology"/>
<evidence type="ECO:0000256" key="4">
    <source>
        <dbReference type="ARBA" id="ARBA00008012"/>
    </source>
</evidence>
<dbReference type="HAMAP" id="MF_00492">
    <property type="entry name" value="Transaldolase_1"/>
    <property type="match status" value="1"/>
</dbReference>
<dbReference type="PROSITE" id="PS00958">
    <property type="entry name" value="TRANSALDOLASE_2"/>
    <property type="match status" value="1"/>
</dbReference>
<accession>A0A1T4SUQ7</accession>
<dbReference type="InterPro" id="IPR004730">
    <property type="entry name" value="Transaldolase_1"/>
</dbReference>
<evidence type="ECO:0000256" key="6">
    <source>
        <dbReference type="ARBA" id="ARBA00022490"/>
    </source>
</evidence>
<dbReference type="NCBIfam" id="TIGR00874">
    <property type="entry name" value="talAB"/>
    <property type="match status" value="1"/>
</dbReference>
<comment type="subcellular location">
    <subcellularLocation>
        <location evidence="2 11">Cytoplasm</location>
    </subcellularLocation>
</comment>
<feature type="active site" description="Schiff-base intermediate with substrate" evidence="11">
    <location>
        <position position="132"/>
    </location>
</feature>
<dbReference type="Pfam" id="PF00923">
    <property type="entry name" value="TAL_FSA"/>
    <property type="match status" value="1"/>
</dbReference>
<keyword evidence="9 11" id="KW-0704">Schiff base</keyword>
<organism evidence="13 14">
    <name type="scientific">Photobacterium toruni</name>
    <dbReference type="NCBI Taxonomy" id="1935446"/>
    <lineage>
        <taxon>Bacteria</taxon>
        <taxon>Pseudomonadati</taxon>
        <taxon>Pseudomonadota</taxon>
        <taxon>Gammaproteobacteria</taxon>
        <taxon>Vibrionales</taxon>
        <taxon>Vibrionaceae</taxon>
        <taxon>Photobacterium</taxon>
    </lineage>
</organism>
<dbReference type="InterPro" id="IPR001585">
    <property type="entry name" value="TAL/FSA"/>
</dbReference>
<evidence type="ECO:0000256" key="5">
    <source>
        <dbReference type="ARBA" id="ARBA00013151"/>
    </source>
</evidence>
<dbReference type="GO" id="GO:0006098">
    <property type="term" value="P:pentose-phosphate shunt"/>
    <property type="evidence" value="ECO:0007669"/>
    <property type="project" value="UniProtKB-UniRule"/>
</dbReference>
<reference evidence="13 14" key="1">
    <citation type="submission" date="2017-02" db="EMBL/GenBank/DDBJ databases">
        <authorList>
            <person name="Peterson S.W."/>
        </authorList>
    </citation>
    <scope>NUCLEOTIDE SEQUENCE [LARGE SCALE GENOMIC DNA]</scope>
    <source>
        <strain evidence="13 14">CECT 9189</strain>
    </source>
</reference>
<dbReference type="GO" id="GO:0005975">
    <property type="term" value="P:carbohydrate metabolic process"/>
    <property type="evidence" value="ECO:0007669"/>
    <property type="project" value="InterPro"/>
</dbReference>
<evidence type="ECO:0000256" key="10">
    <source>
        <dbReference type="ARBA" id="ARBA00048810"/>
    </source>
</evidence>
<dbReference type="OrthoDB" id="9809101at2"/>
<dbReference type="EMBL" id="FUWP01000007">
    <property type="protein sequence ID" value="SKA31892.1"/>
    <property type="molecule type" value="Genomic_DNA"/>
</dbReference>
<evidence type="ECO:0000256" key="12">
    <source>
        <dbReference type="RuleBase" id="RU004155"/>
    </source>
</evidence>
<dbReference type="GO" id="GO:0005829">
    <property type="term" value="C:cytosol"/>
    <property type="evidence" value="ECO:0007669"/>
    <property type="project" value="TreeGrafter"/>
</dbReference>
<evidence type="ECO:0000256" key="1">
    <source>
        <dbReference type="ARBA" id="ARBA00003518"/>
    </source>
</evidence>
<evidence type="ECO:0000313" key="13">
    <source>
        <dbReference type="EMBL" id="SKA31892.1"/>
    </source>
</evidence>
<dbReference type="InterPro" id="IPR018225">
    <property type="entry name" value="Transaldolase_AS"/>
</dbReference>
<dbReference type="SUPFAM" id="SSF51569">
    <property type="entry name" value="Aldolase"/>
    <property type="match status" value="1"/>
</dbReference>
<sequence>MSTKLEQLRALTTVVADTGDIKDISKYQPEDATTNPSLILKAAQIAEYAPLIDQSIAYAKAQSNDKAQQIQDTCDMLAVNIGKEILNVVPGRISTEVDARLSFDTEGSVIKARHLIKLYNDAGISNDRILIKLASTWEGIRAAEILEKEGINCNLTLLFSFAQARACAEAGVFLISPFVGRIMDWYKAKEGRSFEAQEDPGVISVTNIYNYYKEHGYNTVVMGASFRSIGEILELAGCDRLTISPQLLQELEDATGVVEQKLLPATEQKARPAAMTHAEFLWDHNQEAMAVEKLAEGIRNFAVDQGKLETMIADRL</sequence>
<dbReference type="InterPro" id="IPR013785">
    <property type="entry name" value="Aldolase_TIM"/>
</dbReference>
<evidence type="ECO:0000313" key="14">
    <source>
        <dbReference type="Proteomes" id="UP000191116"/>
    </source>
</evidence>
<comment type="pathway">
    <text evidence="3 11 12">Carbohydrate degradation; pentose phosphate pathway; D-glyceraldehyde 3-phosphate and beta-D-fructose 6-phosphate from D-ribose 5-phosphate and D-xylulose 5-phosphate (non-oxidative stage): step 2/3.</text>
</comment>
<evidence type="ECO:0000256" key="7">
    <source>
        <dbReference type="ARBA" id="ARBA00022679"/>
    </source>
</evidence>